<sequence>MFVGSCEEASNAAAVSSPWAQRVAGPVLFYWLPPCSSRTAAVCLRSCSQGEVKSCCSVNAAKFLPLEGAVPHSLLHLLVSVAAMPDWRL</sequence>
<accession>A0AAV7X176</accession>
<dbReference type="EMBL" id="JANPWB010000001">
    <property type="protein sequence ID" value="KAJ1218423.1"/>
    <property type="molecule type" value="Genomic_DNA"/>
</dbReference>
<evidence type="ECO:0008006" key="3">
    <source>
        <dbReference type="Google" id="ProtNLM"/>
    </source>
</evidence>
<reference evidence="1" key="1">
    <citation type="journal article" date="2022" name="bioRxiv">
        <title>Sequencing and chromosome-scale assembly of the giantPleurodeles waltlgenome.</title>
        <authorList>
            <person name="Brown T."/>
            <person name="Elewa A."/>
            <person name="Iarovenko S."/>
            <person name="Subramanian E."/>
            <person name="Araus A.J."/>
            <person name="Petzold A."/>
            <person name="Susuki M."/>
            <person name="Suzuki K.-i.T."/>
            <person name="Hayashi T."/>
            <person name="Toyoda A."/>
            <person name="Oliveira C."/>
            <person name="Osipova E."/>
            <person name="Leigh N.D."/>
            <person name="Simon A."/>
            <person name="Yun M.H."/>
        </authorList>
    </citation>
    <scope>NUCLEOTIDE SEQUENCE</scope>
    <source>
        <strain evidence="1">20211129_DDA</strain>
        <tissue evidence="1">Liver</tissue>
    </source>
</reference>
<protein>
    <recommendedName>
        <fullName evidence="3">Secreted protein</fullName>
    </recommendedName>
</protein>
<evidence type="ECO:0000313" key="2">
    <source>
        <dbReference type="Proteomes" id="UP001066276"/>
    </source>
</evidence>
<name>A0AAV7X176_PLEWA</name>
<gene>
    <name evidence="1" type="ORF">NDU88_006003</name>
</gene>
<dbReference type="Proteomes" id="UP001066276">
    <property type="component" value="Chromosome 1_1"/>
</dbReference>
<keyword evidence="2" id="KW-1185">Reference proteome</keyword>
<organism evidence="1 2">
    <name type="scientific">Pleurodeles waltl</name>
    <name type="common">Iberian ribbed newt</name>
    <dbReference type="NCBI Taxonomy" id="8319"/>
    <lineage>
        <taxon>Eukaryota</taxon>
        <taxon>Metazoa</taxon>
        <taxon>Chordata</taxon>
        <taxon>Craniata</taxon>
        <taxon>Vertebrata</taxon>
        <taxon>Euteleostomi</taxon>
        <taxon>Amphibia</taxon>
        <taxon>Batrachia</taxon>
        <taxon>Caudata</taxon>
        <taxon>Salamandroidea</taxon>
        <taxon>Salamandridae</taxon>
        <taxon>Pleurodelinae</taxon>
        <taxon>Pleurodeles</taxon>
    </lineage>
</organism>
<comment type="caution">
    <text evidence="1">The sequence shown here is derived from an EMBL/GenBank/DDBJ whole genome shotgun (WGS) entry which is preliminary data.</text>
</comment>
<evidence type="ECO:0000313" key="1">
    <source>
        <dbReference type="EMBL" id="KAJ1218423.1"/>
    </source>
</evidence>
<proteinExistence type="predicted"/>
<dbReference type="AlphaFoldDB" id="A0AAV7X176"/>